<dbReference type="KEGG" id="ace:Acel_1764"/>
<dbReference type="InterPro" id="IPR003594">
    <property type="entry name" value="HATPase_dom"/>
</dbReference>
<keyword evidence="10" id="KW-0067">ATP-binding</keyword>
<dbReference type="Proteomes" id="UP000008221">
    <property type="component" value="Chromosome"/>
</dbReference>
<feature type="compositionally biased region" description="Low complexity" evidence="15">
    <location>
        <begin position="556"/>
        <end position="575"/>
    </location>
</feature>
<dbReference type="OrthoDB" id="9786919at2"/>
<evidence type="ECO:0000256" key="9">
    <source>
        <dbReference type="ARBA" id="ARBA00022777"/>
    </source>
</evidence>
<dbReference type="CDD" id="cd06225">
    <property type="entry name" value="HAMP"/>
    <property type="match status" value="1"/>
</dbReference>
<comment type="catalytic activity">
    <reaction evidence="1">
        <text>ATP + protein L-histidine = ADP + protein N-phospho-L-histidine.</text>
        <dbReference type="EC" id="2.7.13.3"/>
    </reaction>
</comment>
<dbReference type="eggNOG" id="COG3850">
    <property type="taxonomic scope" value="Bacteria"/>
</dbReference>
<dbReference type="InterPro" id="IPR036890">
    <property type="entry name" value="HATPase_C_sf"/>
</dbReference>
<keyword evidence="7 16" id="KW-0812">Transmembrane</keyword>
<reference evidence="19 20" key="1">
    <citation type="journal article" date="2009" name="Genome Res.">
        <title>Complete genome of the cellulolytic thermophile Acidothermus cellulolyticus 11B provides insights into its ecophysiological and evolutionary adaptations.</title>
        <authorList>
            <person name="Barabote R.D."/>
            <person name="Xie G."/>
            <person name="Leu D.H."/>
            <person name="Normand P."/>
            <person name="Necsulea A."/>
            <person name="Daubin V."/>
            <person name="Medigue C."/>
            <person name="Adney W.S."/>
            <person name="Xu X.C."/>
            <person name="Lapidus A."/>
            <person name="Parales R.E."/>
            <person name="Detter C."/>
            <person name="Pujic P."/>
            <person name="Bruce D."/>
            <person name="Lavire C."/>
            <person name="Challacombe J.F."/>
            <person name="Brettin T.S."/>
            <person name="Berry A.M."/>
        </authorList>
    </citation>
    <scope>NUCLEOTIDE SEQUENCE [LARGE SCALE GENOMIC DNA]</scope>
    <source>
        <strain evidence="20">ATCC 43068 / DSM 8971 / 11B</strain>
    </source>
</reference>
<evidence type="ECO:0000313" key="19">
    <source>
        <dbReference type="EMBL" id="ABK53536.1"/>
    </source>
</evidence>
<evidence type="ECO:0000259" key="17">
    <source>
        <dbReference type="PROSITE" id="PS50109"/>
    </source>
</evidence>
<dbReference type="EMBL" id="CP000481">
    <property type="protein sequence ID" value="ABK53536.1"/>
    <property type="molecule type" value="Genomic_DNA"/>
</dbReference>
<dbReference type="eggNOG" id="COG5002">
    <property type="taxonomic scope" value="Bacteria"/>
</dbReference>
<dbReference type="InterPro" id="IPR003661">
    <property type="entry name" value="HisK_dim/P_dom"/>
</dbReference>
<dbReference type="PROSITE" id="PS50885">
    <property type="entry name" value="HAMP"/>
    <property type="match status" value="1"/>
</dbReference>
<protein>
    <recommendedName>
        <fullName evidence="14">Sensor histidine kinase MtrB</fullName>
        <ecNumber evidence="3">2.7.13.3</ecNumber>
    </recommendedName>
</protein>
<evidence type="ECO:0000256" key="7">
    <source>
        <dbReference type="ARBA" id="ARBA00022692"/>
    </source>
</evidence>
<dbReference type="GO" id="GO:0000155">
    <property type="term" value="F:phosphorelay sensor kinase activity"/>
    <property type="evidence" value="ECO:0007669"/>
    <property type="project" value="InterPro"/>
</dbReference>
<keyword evidence="9 19" id="KW-0418">Kinase</keyword>
<dbReference type="FunFam" id="3.30.565.10:FF:000013">
    <property type="entry name" value="Two-component sensor histidine kinase"/>
    <property type="match status" value="1"/>
</dbReference>
<dbReference type="STRING" id="351607.Acel_1764"/>
<dbReference type="PRINTS" id="PR00344">
    <property type="entry name" value="BCTRLSENSOR"/>
</dbReference>
<dbReference type="PANTHER" id="PTHR45436:SF5">
    <property type="entry name" value="SENSOR HISTIDINE KINASE TRCS"/>
    <property type="match status" value="1"/>
</dbReference>
<dbReference type="Pfam" id="PF02518">
    <property type="entry name" value="HATPase_c"/>
    <property type="match status" value="1"/>
</dbReference>
<evidence type="ECO:0000256" key="12">
    <source>
        <dbReference type="ARBA" id="ARBA00023012"/>
    </source>
</evidence>
<keyword evidence="20" id="KW-1185">Reference proteome</keyword>
<accession>A0LVS6</accession>
<evidence type="ECO:0000256" key="1">
    <source>
        <dbReference type="ARBA" id="ARBA00000085"/>
    </source>
</evidence>
<dbReference type="InterPro" id="IPR050428">
    <property type="entry name" value="TCS_sensor_his_kinase"/>
</dbReference>
<evidence type="ECO:0000259" key="18">
    <source>
        <dbReference type="PROSITE" id="PS50885"/>
    </source>
</evidence>
<keyword evidence="5" id="KW-0597">Phosphoprotein</keyword>
<dbReference type="PROSITE" id="PS50109">
    <property type="entry name" value="HIS_KIN"/>
    <property type="match status" value="1"/>
</dbReference>
<feature type="region of interest" description="Disordered" evidence="15">
    <location>
        <begin position="545"/>
        <end position="575"/>
    </location>
</feature>
<dbReference type="InterPro" id="IPR036097">
    <property type="entry name" value="HisK_dim/P_sf"/>
</dbReference>
<dbReference type="Pfam" id="PF00512">
    <property type="entry name" value="HisKA"/>
    <property type="match status" value="1"/>
</dbReference>
<keyword evidence="8" id="KW-0547">Nucleotide-binding</keyword>
<feature type="compositionally biased region" description="Low complexity" evidence="15">
    <location>
        <begin position="1"/>
        <end position="11"/>
    </location>
</feature>
<dbReference type="InterPro" id="IPR003660">
    <property type="entry name" value="HAMP_dom"/>
</dbReference>
<dbReference type="FunFam" id="1.10.287.130:FF:000010">
    <property type="entry name" value="Two-component sensor histidine kinase"/>
    <property type="match status" value="1"/>
</dbReference>
<dbReference type="HOGENOM" id="CLU_000445_89_18_11"/>
<dbReference type="SUPFAM" id="SSF55874">
    <property type="entry name" value="ATPase domain of HSP90 chaperone/DNA topoisomerase II/histidine kinase"/>
    <property type="match status" value="1"/>
</dbReference>
<dbReference type="FunCoup" id="A0LVS6">
    <property type="interactions" value="29"/>
</dbReference>
<dbReference type="RefSeq" id="WP_011720599.1">
    <property type="nucleotide sequence ID" value="NC_008578.1"/>
</dbReference>
<keyword evidence="11 16" id="KW-1133">Transmembrane helix</keyword>
<dbReference type="InterPro" id="IPR047669">
    <property type="entry name" value="MtrAB_MtrB"/>
</dbReference>
<dbReference type="SUPFAM" id="SSF47384">
    <property type="entry name" value="Homodimeric domain of signal transducing histidine kinase"/>
    <property type="match status" value="1"/>
</dbReference>
<evidence type="ECO:0000256" key="16">
    <source>
        <dbReference type="SAM" id="Phobius"/>
    </source>
</evidence>
<dbReference type="InParanoid" id="A0LVS6"/>
<evidence type="ECO:0000256" key="3">
    <source>
        <dbReference type="ARBA" id="ARBA00012438"/>
    </source>
</evidence>
<dbReference type="Pfam" id="PF00672">
    <property type="entry name" value="HAMP"/>
    <property type="match status" value="1"/>
</dbReference>
<dbReference type="SMART" id="SM00388">
    <property type="entry name" value="HisKA"/>
    <property type="match status" value="1"/>
</dbReference>
<dbReference type="Gene3D" id="6.10.340.10">
    <property type="match status" value="1"/>
</dbReference>
<feature type="domain" description="HAMP" evidence="18">
    <location>
        <begin position="256"/>
        <end position="308"/>
    </location>
</feature>
<dbReference type="PANTHER" id="PTHR45436">
    <property type="entry name" value="SENSOR HISTIDINE KINASE YKOH"/>
    <property type="match status" value="1"/>
</dbReference>
<dbReference type="CDD" id="cd00082">
    <property type="entry name" value="HisKA"/>
    <property type="match status" value="1"/>
</dbReference>
<feature type="domain" description="Histidine kinase" evidence="17">
    <location>
        <begin position="323"/>
        <end position="540"/>
    </location>
</feature>
<evidence type="ECO:0000256" key="4">
    <source>
        <dbReference type="ARBA" id="ARBA00022475"/>
    </source>
</evidence>
<keyword evidence="12" id="KW-0902">Two-component regulatory system</keyword>
<name>A0LVS6_ACIC1</name>
<dbReference type="Gene3D" id="1.10.287.130">
    <property type="match status" value="1"/>
</dbReference>
<keyword evidence="6" id="KW-0808">Transferase</keyword>
<evidence type="ECO:0000256" key="11">
    <source>
        <dbReference type="ARBA" id="ARBA00022989"/>
    </source>
</evidence>
<dbReference type="EC" id="2.7.13.3" evidence="3"/>
<dbReference type="SMART" id="SM00304">
    <property type="entry name" value="HAMP"/>
    <property type="match status" value="1"/>
</dbReference>
<dbReference type="GO" id="GO:0005886">
    <property type="term" value="C:plasma membrane"/>
    <property type="evidence" value="ECO:0007669"/>
    <property type="project" value="UniProtKB-SubCell"/>
</dbReference>
<evidence type="ECO:0000256" key="10">
    <source>
        <dbReference type="ARBA" id="ARBA00022840"/>
    </source>
</evidence>
<organism evidence="19 20">
    <name type="scientific">Acidothermus cellulolyticus (strain ATCC 43068 / DSM 8971 / 11B)</name>
    <dbReference type="NCBI Taxonomy" id="351607"/>
    <lineage>
        <taxon>Bacteria</taxon>
        <taxon>Bacillati</taxon>
        <taxon>Actinomycetota</taxon>
        <taxon>Actinomycetes</taxon>
        <taxon>Acidothermales</taxon>
        <taxon>Acidothermaceae</taxon>
        <taxon>Acidothermus</taxon>
    </lineage>
</organism>
<proteinExistence type="predicted"/>
<sequence>MAVLDDAAPAPDGRRPPSGDEPAAVHSVPAAWHRRGFPVGRIARAIGHRWRRSIQFRVVATTLLVSAAVVALLGLVVLQQVRAGLLQAKVRSSVNQELIGLASAQQSLTSSANAITALTNTVKSLSPPDTSRRQPGGYEVVAFQVLSPGVVAKNQPAADVDFRVSSIPDDLIAAVSQGQARYYYAYTVMQYTDGFQVPGLAIGSLVTTPSNQQYEIYYVFSLQQEQQTLELVTRTLLVSGLGLVALLAAIAYLVTRQVVKPVRVAAQIAERLADGRLQERMTPKGEDDLARLAASFNKMAESLQRQIRRLEHLSRVQRRFVSDVSHELRTPVTTIRMAADVLFEARHGFDPASARSAELLQNQLDRFESLLADLLEISRHDAGAASLEADVVDVRDLVRHVVEDTEPLAARRGSIVQVIVPAEACLCEADGRRVERILRNLLVNAAEHGEGRPIVVRVAAGEDAVAVAVRDHGIGLRPGEAALVFNRFWRADPARARSTGGTGLGLAIALEDARLHGGTLQAWGEPGKGSQFVLTLPKRVGFPISRPPIPVEPEDAAASPSGAGSASVAAERAVP</sequence>
<dbReference type="Gene3D" id="3.30.565.10">
    <property type="entry name" value="Histidine kinase-like ATPase, C-terminal domain"/>
    <property type="match status" value="1"/>
</dbReference>
<evidence type="ECO:0000256" key="14">
    <source>
        <dbReference type="ARBA" id="ARBA00035305"/>
    </source>
</evidence>
<dbReference type="InterPro" id="IPR005467">
    <property type="entry name" value="His_kinase_dom"/>
</dbReference>
<dbReference type="NCBIfam" id="NF040691">
    <property type="entry name" value="MtrAB_MtrB"/>
    <property type="match status" value="1"/>
</dbReference>
<evidence type="ECO:0000256" key="5">
    <source>
        <dbReference type="ARBA" id="ARBA00022553"/>
    </source>
</evidence>
<dbReference type="CDD" id="cd00075">
    <property type="entry name" value="HATPase"/>
    <property type="match status" value="1"/>
</dbReference>
<dbReference type="AlphaFoldDB" id="A0LVS6"/>
<gene>
    <name evidence="19" type="ordered locus">Acel_1764</name>
</gene>
<evidence type="ECO:0000313" key="20">
    <source>
        <dbReference type="Proteomes" id="UP000008221"/>
    </source>
</evidence>
<feature type="region of interest" description="Disordered" evidence="15">
    <location>
        <begin position="1"/>
        <end position="26"/>
    </location>
</feature>
<dbReference type="GO" id="GO:0005524">
    <property type="term" value="F:ATP binding"/>
    <property type="evidence" value="ECO:0007669"/>
    <property type="project" value="UniProtKB-KW"/>
</dbReference>
<evidence type="ECO:0000256" key="6">
    <source>
        <dbReference type="ARBA" id="ARBA00022679"/>
    </source>
</evidence>
<evidence type="ECO:0000256" key="8">
    <source>
        <dbReference type="ARBA" id="ARBA00022741"/>
    </source>
</evidence>
<dbReference type="InterPro" id="IPR004358">
    <property type="entry name" value="Sig_transdc_His_kin-like_C"/>
</dbReference>
<comment type="subcellular location">
    <subcellularLocation>
        <location evidence="2">Cell membrane</location>
        <topology evidence="2">Multi-pass membrane protein</topology>
    </subcellularLocation>
</comment>
<keyword evidence="4" id="KW-1003">Cell membrane</keyword>
<keyword evidence="13 16" id="KW-0472">Membrane</keyword>
<evidence type="ECO:0000256" key="2">
    <source>
        <dbReference type="ARBA" id="ARBA00004651"/>
    </source>
</evidence>
<dbReference type="SUPFAM" id="SSF158472">
    <property type="entry name" value="HAMP domain-like"/>
    <property type="match status" value="1"/>
</dbReference>
<feature type="transmembrane region" description="Helical" evidence="16">
    <location>
        <begin position="58"/>
        <end position="78"/>
    </location>
</feature>
<evidence type="ECO:0000256" key="15">
    <source>
        <dbReference type="SAM" id="MobiDB-lite"/>
    </source>
</evidence>
<evidence type="ECO:0000256" key="13">
    <source>
        <dbReference type="ARBA" id="ARBA00023136"/>
    </source>
</evidence>
<feature type="transmembrane region" description="Helical" evidence="16">
    <location>
        <begin position="231"/>
        <end position="254"/>
    </location>
</feature>
<dbReference type="SMART" id="SM00387">
    <property type="entry name" value="HATPase_c"/>
    <property type="match status" value="1"/>
</dbReference>